<feature type="chain" id="PRO_5043547912" evidence="1">
    <location>
        <begin position="22"/>
        <end position="302"/>
    </location>
</feature>
<feature type="signal peptide" evidence="1">
    <location>
        <begin position="1"/>
        <end position="21"/>
    </location>
</feature>
<organism evidence="3 4">
    <name type="scientific">Williamsia herbipolensis</name>
    <dbReference type="NCBI Taxonomy" id="1603258"/>
    <lineage>
        <taxon>Bacteria</taxon>
        <taxon>Bacillati</taxon>
        <taxon>Actinomycetota</taxon>
        <taxon>Actinomycetes</taxon>
        <taxon>Mycobacteriales</taxon>
        <taxon>Nocardiaceae</taxon>
        <taxon>Williamsia</taxon>
    </lineage>
</organism>
<dbReference type="PROSITE" id="PS51257">
    <property type="entry name" value="PROKAR_LIPOPROTEIN"/>
    <property type="match status" value="1"/>
</dbReference>
<gene>
    <name evidence="3" type="ORF">OG579_20235</name>
</gene>
<keyword evidence="4" id="KW-1185">Reference proteome</keyword>
<proteinExistence type="predicted"/>
<dbReference type="Gene3D" id="3.40.190.120">
    <property type="entry name" value="Osmoprotection protein (prox), domain 2"/>
    <property type="match status" value="1"/>
</dbReference>
<evidence type="ECO:0000259" key="2">
    <source>
        <dbReference type="Pfam" id="PF04069"/>
    </source>
</evidence>
<accession>A0AAU4K1Q9</accession>
<keyword evidence="1" id="KW-0732">Signal</keyword>
<dbReference type="SUPFAM" id="SSF53850">
    <property type="entry name" value="Periplasmic binding protein-like II"/>
    <property type="match status" value="1"/>
</dbReference>
<dbReference type="Gene3D" id="3.40.190.10">
    <property type="entry name" value="Periplasmic binding protein-like II"/>
    <property type="match status" value="1"/>
</dbReference>
<dbReference type="RefSeq" id="WP_328857412.1">
    <property type="nucleotide sequence ID" value="NZ_CP108021.1"/>
</dbReference>
<feature type="domain" description="ABC-type glycine betaine transport system substrate-binding" evidence="2">
    <location>
        <begin position="40"/>
        <end position="298"/>
    </location>
</feature>
<evidence type="ECO:0000313" key="4">
    <source>
        <dbReference type="Proteomes" id="UP001432128"/>
    </source>
</evidence>
<dbReference type="GO" id="GO:0043190">
    <property type="term" value="C:ATP-binding cassette (ABC) transporter complex"/>
    <property type="evidence" value="ECO:0007669"/>
    <property type="project" value="InterPro"/>
</dbReference>
<protein>
    <submittedName>
        <fullName evidence="3">ABC transporter substrate-binding protein</fullName>
    </submittedName>
</protein>
<sequence>MKKTTLVAAAIAAATVMTVSACGGDPLNSSTDQSGSSGSQIIIGSADFTESQLVGEIYAQALQSKGVAVKTQFNIGSREVYFTALKDSSIDLVPEYTGALLKYLDEKSTASTPQAVDAELTQKLPEGIVGLTPSPAEDKDAICVTQDTASKYKLAKVSDLAPVAGELALGAAPEFKTRVQGVVGLKDVYGVTFKSFVPLDAGGTLTMNALTSGQVQAANLFTTDPGIAKNKLIALTDDKSLFSAQNVLPVIKKSKQTDTVTTTLNAVSAKLTTADLITLNGQAADGTKPADIAKQWLAAHPV</sequence>
<reference evidence="3 4" key="1">
    <citation type="submission" date="2022-10" db="EMBL/GenBank/DDBJ databases">
        <title>The complete genomes of actinobacterial strains from the NBC collection.</title>
        <authorList>
            <person name="Joergensen T.S."/>
            <person name="Alvarez Arevalo M."/>
            <person name="Sterndorff E.B."/>
            <person name="Faurdal D."/>
            <person name="Vuksanovic O."/>
            <person name="Mourched A.-S."/>
            <person name="Charusanti P."/>
            <person name="Shaw S."/>
            <person name="Blin K."/>
            <person name="Weber T."/>
        </authorList>
    </citation>
    <scope>NUCLEOTIDE SEQUENCE [LARGE SCALE GENOMIC DNA]</scope>
    <source>
        <strain evidence="3 4">NBC_00319</strain>
    </source>
</reference>
<dbReference type="Pfam" id="PF04069">
    <property type="entry name" value="OpuAC"/>
    <property type="match status" value="1"/>
</dbReference>
<dbReference type="AlphaFoldDB" id="A0AAU4K1Q9"/>
<dbReference type="InterPro" id="IPR007210">
    <property type="entry name" value="ABC_Gly_betaine_transp_sub-bd"/>
</dbReference>
<evidence type="ECO:0000313" key="3">
    <source>
        <dbReference type="EMBL" id="WUM19989.1"/>
    </source>
</evidence>
<dbReference type="KEGG" id="whr:OG579_20235"/>
<name>A0AAU4K1Q9_9NOCA</name>
<dbReference type="Proteomes" id="UP001432128">
    <property type="component" value="Chromosome"/>
</dbReference>
<dbReference type="GO" id="GO:0022857">
    <property type="term" value="F:transmembrane transporter activity"/>
    <property type="evidence" value="ECO:0007669"/>
    <property type="project" value="InterPro"/>
</dbReference>
<dbReference type="EMBL" id="CP108021">
    <property type="protein sequence ID" value="WUM19989.1"/>
    <property type="molecule type" value="Genomic_DNA"/>
</dbReference>
<dbReference type="CDD" id="cd13606">
    <property type="entry name" value="PBP2_ProX_like"/>
    <property type="match status" value="1"/>
</dbReference>
<evidence type="ECO:0000256" key="1">
    <source>
        <dbReference type="SAM" id="SignalP"/>
    </source>
</evidence>